<dbReference type="AlphaFoldDB" id="A0A060HH33"/>
<dbReference type="PANTHER" id="PTHR42789">
    <property type="entry name" value="D-ISOMER SPECIFIC 2-HYDROXYACID DEHYDROGENASE FAMILY PROTEIN (AFU_ORTHOLOGUE AFUA_6G10090)"/>
    <property type="match status" value="1"/>
</dbReference>
<dbReference type="EMBL" id="CP007536">
    <property type="protein sequence ID" value="AIC15889.1"/>
    <property type="molecule type" value="Genomic_DNA"/>
</dbReference>
<dbReference type="KEGG" id="nvn:NVIE_016370"/>
<dbReference type="Pfam" id="PF02826">
    <property type="entry name" value="2-Hacid_dh_C"/>
    <property type="match status" value="1"/>
</dbReference>
<dbReference type="CDD" id="cd12173">
    <property type="entry name" value="PGDH_4"/>
    <property type="match status" value="1"/>
</dbReference>
<sequence>MRYMQVSGRVLVCDSIDRAGIDSMKRAGLAIDYKPEIKANELVATVKDYDVIVVRSRTKVTKEVIDASNAKIIARVGVGLDNVDVKAAEAKKIRVINAPEAASVAVAELAIGLMISLARNIPRADAETKKGNWIKKDLMGTQLSGKYLGIVGVGNIGRHIGRMAKAFHMNLIGYDPYPINKEFISETGMIVTDLNTLLESADYITCHVPSTPETKHMFNAERLAKMKPTAYLVNTSRGEIIDENALYEALKNGKLAGAALDVFEVEPPTNKLLLGLPNVVCTPHIGAQTKEAQELASIVIAEKIIQILRGVI</sequence>
<dbReference type="GO" id="GO:0004617">
    <property type="term" value="F:phosphoglycerate dehydrogenase activity"/>
    <property type="evidence" value="ECO:0007669"/>
    <property type="project" value="UniProtKB-EC"/>
</dbReference>
<keyword evidence="4" id="KW-0520">NAD</keyword>
<dbReference type="EC" id="1.1.1.95" evidence="8"/>
<evidence type="ECO:0000256" key="2">
    <source>
        <dbReference type="ARBA" id="ARBA00022605"/>
    </source>
</evidence>
<protein>
    <submittedName>
        <fullName evidence="8">2-hydroxyacid dehydrogenase</fullName>
        <ecNumber evidence="8">1.1.1.95</ecNumber>
    </submittedName>
</protein>
<dbReference type="HOGENOM" id="CLU_019796_1_3_2"/>
<gene>
    <name evidence="8" type="ORF">NVIE_016370</name>
</gene>
<reference evidence="8 9" key="1">
    <citation type="journal article" date="2014" name="Int. J. Syst. Evol. Microbiol.">
        <title>Nitrososphaera viennensis gen. nov., sp. nov., an aerobic and mesophilic, ammonia-oxidizing archaeon from soil and a member of the archaeal phylum Thaumarchaeota.</title>
        <authorList>
            <person name="Stieglmeier M."/>
            <person name="Klingl A."/>
            <person name="Alves R.J."/>
            <person name="Rittmann S.K."/>
            <person name="Melcher M."/>
            <person name="Leisch N."/>
            <person name="Schleper C."/>
        </authorList>
    </citation>
    <scope>NUCLEOTIDE SEQUENCE [LARGE SCALE GENOMIC DNA]</scope>
    <source>
        <strain evidence="8">EN76</strain>
    </source>
</reference>
<dbReference type="STRING" id="926571.NVIE_016370"/>
<dbReference type="GO" id="GO:0008652">
    <property type="term" value="P:amino acid biosynthetic process"/>
    <property type="evidence" value="ECO:0007669"/>
    <property type="project" value="UniProtKB-KW"/>
</dbReference>
<dbReference type="InterPro" id="IPR006140">
    <property type="entry name" value="D-isomer_DH_NAD-bd"/>
</dbReference>
<organism evidence="8 9">
    <name type="scientific">Nitrososphaera viennensis EN76</name>
    <dbReference type="NCBI Taxonomy" id="926571"/>
    <lineage>
        <taxon>Archaea</taxon>
        <taxon>Nitrososphaerota</taxon>
        <taxon>Nitrososphaeria</taxon>
        <taxon>Nitrososphaerales</taxon>
        <taxon>Nitrososphaeraceae</taxon>
        <taxon>Nitrososphaera</taxon>
    </lineage>
</organism>
<evidence type="ECO:0000256" key="4">
    <source>
        <dbReference type="ARBA" id="ARBA00023027"/>
    </source>
</evidence>
<dbReference type="PROSITE" id="PS00065">
    <property type="entry name" value="D_2_HYDROXYACID_DH_1"/>
    <property type="match status" value="1"/>
</dbReference>
<evidence type="ECO:0000256" key="3">
    <source>
        <dbReference type="ARBA" id="ARBA00023002"/>
    </source>
</evidence>
<accession>A0A060HH33</accession>
<dbReference type="InterPro" id="IPR036291">
    <property type="entry name" value="NAD(P)-bd_dom_sf"/>
</dbReference>
<feature type="domain" description="D-isomer specific 2-hydroxyacid dehydrogenase catalytic" evidence="6">
    <location>
        <begin position="10"/>
        <end position="310"/>
    </location>
</feature>
<evidence type="ECO:0000256" key="1">
    <source>
        <dbReference type="ARBA" id="ARBA00005854"/>
    </source>
</evidence>
<keyword evidence="2" id="KW-0028">Amino-acid biosynthesis</keyword>
<comment type="similarity">
    <text evidence="1 5">Belongs to the D-isomer specific 2-hydroxyacid dehydrogenase family.</text>
</comment>
<dbReference type="InterPro" id="IPR050857">
    <property type="entry name" value="D-2-hydroxyacid_DH"/>
</dbReference>
<evidence type="ECO:0000259" key="7">
    <source>
        <dbReference type="Pfam" id="PF02826"/>
    </source>
</evidence>
<dbReference type="FunFam" id="3.40.50.720:FF:000203">
    <property type="entry name" value="D-3-phosphoglycerate dehydrogenase (SerA)"/>
    <property type="match status" value="1"/>
</dbReference>
<proteinExistence type="inferred from homology"/>
<keyword evidence="9" id="KW-1185">Reference proteome</keyword>
<feature type="domain" description="D-isomer specific 2-hydroxyacid dehydrogenase NAD-binding" evidence="7">
    <location>
        <begin position="111"/>
        <end position="286"/>
    </location>
</feature>
<name>A0A060HH33_9ARCH</name>
<keyword evidence="3 5" id="KW-0560">Oxidoreductase</keyword>
<dbReference type="Proteomes" id="UP000027093">
    <property type="component" value="Chromosome"/>
</dbReference>
<evidence type="ECO:0000259" key="6">
    <source>
        <dbReference type="Pfam" id="PF00389"/>
    </source>
</evidence>
<evidence type="ECO:0000256" key="5">
    <source>
        <dbReference type="RuleBase" id="RU003719"/>
    </source>
</evidence>
<evidence type="ECO:0000313" key="8">
    <source>
        <dbReference type="EMBL" id="AIC15889.1"/>
    </source>
</evidence>
<dbReference type="GO" id="GO:0051287">
    <property type="term" value="F:NAD binding"/>
    <property type="evidence" value="ECO:0007669"/>
    <property type="project" value="InterPro"/>
</dbReference>
<dbReference type="Pfam" id="PF00389">
    <property type="entry name" value="2-Hacid_dh"/>
    <property type="match status" value="1"/>
</dbReference>
<dbReference type="InterPro" id="IPR029752">
    <property type="entry name" value="D-isomer_DH_CS1"/>
</dbReference>
<dbReference type="PROSITE" id="PS00671">
    <property type="entry name" value="D_2_HYDROXYACID_DH_3"/>
    <property type="match status" value="1"/>
</dbReference>
<dbReference type="SUPFAM" id="SSF51735">
    <property type="entry name" value="NAD(P)-binding Rossmann-fold domains"/>
    <property type="match status" value="1"/>
</dbReference>
<dbReference type="InterPro" id="IPR029753">
    <property type="entry name" value="D-isomer_DH_CS"/>
</dbReference>
<dbReference type="Gene3D" id="3.40.50.720">
    <property type="entry name" value="NAD(P)-binding Rossmann-like Domain"/>
    <property type="match status" value="2"/>
</dbReference>
<evidence type="ECO:0000313" key="9">
    <source>
        <dbReference type="Proteomes" id="UP000027093"/>
    </source>
</evidence>
<dbReference type="PANTHER" id="PTHR42789:SF1">
    <property type="entry name" value="D-ISOMER SPECIFIC 2-HYDROXYACID DEHYDROGENASE FAMILY PROTEIN (AFU_ORTHOLOGUE AFUA_6G10090)"/>
    <property type="match status" value="1"/>
</dbReference>
<dbReference type="InterPro" id="IPR006139">
    <property type="entry name" value="D-isomer_2_OHA_DH_cat_dom"/>
</dbReference>
<dbReference type="SUPFAM" id="SSF52283">
    <property type="entry name" value="Formate/glycerate dehydrogenase catalytic domain-like"/>
    <property type="match status" value="1"/>
</dbReference>